<dbReference type="SUPFAM" id="SSF51120">
    <property type="entry name" value="beta-Roll"/>
    <property type="match status" value="10"/>
</dbReference>
<evidence type="ECO:0000256" key="4">
    <source>
        <dbReference type="ARBA" id="ARBA00022656"/>
    </source>
</evidence>
<dbReference type="GO" id="GO:0005576">
    <property type="term" value="C:extracellular region"/>
    <property type="evidence" value="ECO:0007669"/>
    <property type="project" value="UniProtKB-SubCell"/>
</dbReference>
<keyword evidence="3" id="KW-0964">Secreted</keyword>
<dbReference type="InterPro" id="IPR010566">
    <property type="entry name" value="Haemolys_ca-bd"/>
</dbReference>
<keyword evidence="6" id="KW-0106">Calcium</keyword>
<dbReference type="GO" id="GO:0016020">
    <property type="term" value="C:membrane"/>
    <property type="evidence" value="ECO:0007669"/>
    <property type="project" value="UniProtKB-SubCell"/>
</dbReference>
<evidence type="ECO:0000313" key="10">
    <source>
        <dbReference type="EMBL" id="BCA28034.1"/>
    </source>
</evidence>
<dbReference type="Gene3D" id="2.150.10.10">
    <property type="entry name" value="Serralysin-like metalloprotease, C-terminal"/>
    <property type="match status" value="10"/>
</dbReference>
<evidence type="ECO:0000256" key="7">
    <source>
        <dbReference type="ARBA" id="ARBA00023026"/>
    </source>
</evidence>
<proteinExistence type="predicted"/>
<dbReference type="Pfam" id="PF06594">
    <property type="entry name" value="HCBP_related"/>
    <property type="match status" value="10"/>
</dbReference>
<feature type="domain" description="Haemolysin-type calcium binding-related" evidence="9">
    <location>
        <begin position="792"/>
        <end position="836"/>
    </location>
</feature>
<dbReference type="EMBL" id="AP022642">
    <property type="protein sequence ID" value="BCA28034.1"/>
    <property type="molecule type" value="Genomic_DNA"/>
</dbReference>
<dbReference type="InterPro" id="IPR028974">
    <property type="entry name" value="TSP_type-3_rpt"/>
</dbReference>
<dbReference type="GO" id="GO:0090729">
    <property type="term" value="F:toxin activity"/>
    <property type="evidence" value="ECO:0007669"/>
    <property type="project" value="UniProtKB-KW"/>
</dbReference>
<feature type="domain" description="Haemolysin-type calcium binding-related" evidence="9">
    <location>
        <begin position="1293"/>
        <end position="1336"/>
    </location>
</feature>
<organism evidence="10 11">
    <name type="scientific">Metapseudomonas otitidis</name>
    <dbReference type="NCBI Taxonomy" id="319939"/>
    <lineage>
        <taxon>Bacteria</taxon>
        <taxon>Pseudomonadati</taxon>
        <taxon>Pseudomonadota</taxon>
        <taxon>Gammaproteobacteria</taxon>
        <taxon>Pseudomonadales</taxon>
        <taxon>Pseudomonadaceae</taxon>
        <taxon>Metapseudomonas</taxon>
    </lineage>
</organism>
<dbReference type="Proteomes" id="UP000501237">
    <property type="component" value="Chromosome"/>
</dbReference>
<name>A0A679GPR1_9GAMM</name>
<dbReference type="InterPro" id="IPR011049">
    <property type="entry name" value="Serralysin-like_metalloprot_C"/>
</dbReference>
<dbReference type="PANTHER" id="PTHR38340">
    <property type="entry name" value="S-LAYER PROTEIN"/>
    <property type="match status" value="1"/>
</dbReference>
<feature type="domain" description="Haemolysin-type calcium binding-related" evidence="9">
    <location>
        <begin position="625"/>
        <end position="669"/>
    </location>
</feature>
<evidence type="ECO:0000256" key="5">
    <source>
        <dbReference type="ARBA" id="ARBA00022737"/>
    </source>
</evidence>
<dbReference type="PRINTS" id="PR00313">
    <property type="entry name" value="CABNDNGRPT"/>
</dbReference>
<feature type="domain" description="Haemolysin-type calcium binding-related" evidence="9">
    <location>
        <begin position="1126"/>
        <end position="1170"/>
    </location>
</feature>
<feature type="domain" description="Haemolysin-type calcium binding-related" evidence="9">
    <location>
        <begin position="959"/>
        <end position="1002"/>
    </location>
</feature>
<evidence type="ECO:0000256" key="3">
    <source>
        <dbReference type="ARBA" id="ARBA00022525"/>
    </source>
</evidence>
<evidence type="ECO:0000256" key="2">
    <source>
        <dbReference type="ARBA" id="ARBA00004613"/>
    </source>
</evidence>
<evidence type="ECO:0000256" key="8">
    <source>
        <dbReference type="ARBA" id="ARBA00023136"/>
    </source>
</evidence>
<keyword evidence="8" id="KW-0472">Membrane</keyword>
<dbReference type="PRINTS" id="PR01488">
    <property type="entry name" value="RTXTOXINA"/>
</dbReference>
<accession>A0A679GPR1</accession>
<evidence type="ECO:0000259" key="9">
    <source>
        <dbReference type="Pfam" id="PF06594"/>
    </source>
</evidence>
<feature type="domain" description="Haemolysin-type calcium binding-related" evidence="9">
    <location>
        <begin position="2128"/>
        <end position="2164"/>
    </location>
</feature>
<feature type="domain" description="Haemolysin-type calcium binding-related" evidence="9">
    <location>
        <begin position="1460"/>
        <end position="1504"/>
    </location>
</feature>
<gene>
    <name evidence="10" type="ORF">PtoMrB4_20110</name>
</gene>
<dbReference type="InterPro" id="IPR001343">
    <property type="entry name" value="Hemolysn_Ca-bd"/>
</dbReference>
<dbReference type="PANTHER" id="PTHR38340:SF1">
    <property type="entry name" value="S-LAYER PROTEIN"/>
    <property type="match status" value="1"/>
</dbReference>
<dbReference type="KEGG" id="poj:PtoMrB4_20110"/>
<evidence type="ECO:0000313" key="11">
    <source>
        <dbReference type="Proteomes" id="UP000501237"/>
    </source>
</evidence>
<sequence length="2206" mass="233727">MDAVINGETTDSHLVWLKKRSAAAVQSDVNQNFNSANTFIQRIDPLSLDLDGDGIETVGANAGITFDFDGDGLKTGTGWVKGDDGFLVLDRNGNGQIDNGGELFGVDTVKANGQKATDGFDALRDFDSNGDGVFDAKDAQFANVRVWQDTNQDGIAQAGELKTLAEHNIVAINLDSTASNQTSNGNLISATGTFIRGDGTQGSVNANQSVVANLDLASNPFYREFTDSIALDDAAKALPDMKGSGAVRDLREASMLNAELKTLLATYAQAQTREEQMGLLDKLIAEWAKSANYQTFDKRIDALDEGSTDVRFQYSWEAAGAAPTDAQKSTQQLLERIKALEVFNGQNFLRFGKVGATANSLTLSFGMGTTNGTTTYAIKDGSVVINEDRLGLNAGQAGLLNQAYEALRKSIYDGLLLQTRLKPYVDQIGLNITDTGIALDYSEMTKLFEQTAVTSATKAFNDALDLSLAWKGDTSSGLAFGQIAVNLFEKLSDEDLQKVRQRTEEAGYRFIFGDQSGNALTGSGGNDRIFGGAGNDALYGDKGSNQLFGGEGNDTLSNNSDFSNNNLYVGGKGNDTLLGTFNNDTYLFELGDGQDTIIELSGNDTLCFGQGISAKDIEVRKVGLDIVFVHSNGTDSITLKDAFSAAQTYQSNKTIESIVFADNTTWNMADIIANGIISRGGEAGDTLLGSTGNDRMYGEAGDDTLYGDKGSNQLFGGEGNDTLSNNADYSNNNLYVGGKGNDTLLGTFNNDTYLFELGDGQDTIIELSGNDTLCFGQGISAKDIEVRKVGLDIVFVHSNGTDSITLKDAFSAAQTYQSNKTIESIVFADNTTWNMADIIANGIISRGGEAGDTLLGSTGNDRMYGEAGDDTLYGDKGSNQLFGGEGNDTLSNNADYSNNSLYVGGKGNDTLLGTFNNDTYLFELGDGQDTIIELSGNDTLCFGQGISTKDIEVRKVGLDIVFVHSNGTDSITLKDAFSAAQAYQSNKAIESVVFADGTIWDMAKIIANGIASWGTAGNDSINGGVGNDFIYGGAGDDTLYGDKGSNQLFGGEGNDTLSNNADYSNNSLYVGGKGNDTLLGTFNNDTYLFELGDGQDTIIELSGNDTLRFGQGISAKDIEVRKVGLDIVFVHSNGTDSITLKDAFSATQTYQSNKTIESIVFADNTTWNMADIIANGIISRGGEAGDTLLGSTGNDRMYGEAGDDTLYGDKGSNQLFGGEGNDTLSNNADYSNNSLYVGGKGNDTLLGTFNNDTYLFELGDGQDTIIELSGNDTLCFGQGISAKDIEVRKVGLDIVFVHSNGTDSITLKDAFSAAQTYQSNKAIESVVFADGTIWDMAKIIANGIASWGTAGNDSINGGVGNDFIYGGAGDDTLYGDKGSNQLFGGEGNDTLSNNADYSNNNLYVGGKGNDTLLGTFNNDTYLFELGDGQDTIIELSGNDTLRFGQGISAKDIEVRKVGLDIVFVHSNGTDSITLKDAFSATQTYQSNKTIESIVFADNTTWNMADIIANGIISRGGEAGDTLLGSTGNDRMYGEAGDDTLYGDKGSNQLFGGEGNDTLSNNADYSNNSLYVGGKGNDTLLGTFNNDTYLFELGDGQDTIIELSGNDTLCFGQGISAKDIEVRKVGLDIVFVHSNGTDSITLKDAFSAAQTYQSNKAIESVVFADGTIWDMAKIIANGIASWGTAGNDSINGGVGNDFIYGGAGDDTLYGDKGSNQLFGGEGNDTLSNNADYSNNSLYVGGKGNDTLLGTFNNDTYLFELGDGQDTIIELSGNDTLCFGQGISAKDIEVRKVGLDIVFVHSNGTDSITLKDAFSAAQTYQSNKTIESIVFADNTTWNMADIIANGIISRGGEAGDTLLGSTGNDRMYGEAGDDTLYGDKGSNQLFGGEGNDTLSNNADYSNNSLYVGGKGNDTLLGTFNNDTYLFELGDGQDTIIELSGNDTLRFGQGISAKDIEVRKVGLDIVFVHSNGTDSITLKDAFSATQTYQSNKTIESIVFADNTTWNMADIIANGIISRGGEAGDTLLGSTGNDRMYGEAGDDTLYGDKGSNQLFGGEGNDTLSNNADYSNNSLYVGGKGNDTLLGTFNNDTYLFELGDGQDTIIELSGNDTLLFTQGINSTDLWLQRTGNNLELSVLGSDDKVTISNWYASASNHVETIKTADGKTLLDSQVQNLVNAMAAFAPPTAGSSNLTPEQRAQLEVVIAANWH</sequence>
<feature type="domain" description="Haemolysin-type calcium binding-related" evidence="9">
    <location>
        <begin position="1961"/>
        <end position="2005"/>
    </location>
</feature>
<evidence type="ECO:0000256" key="1">
    <source>
        <dbReference type="ARBA" id="ARBA00004370"/>
    </source>
</evidence>
<feature type="domain" description="Haemolysin-type calcium binding-related" evidence="9">
    <location>
        <begin position="1794"/>
        <end position="1838"/>
    </location>
</feature>
<keyword evidence="7" id="KW-0843">Virulence</keyword>
<dbReference type="PROSITE" id="PS00330">
    <property type="entry name" value="HEMOLYSIN_CALCIUM"/>
    <property type="match status" value="3"/>
</dbReference>
<keyword evidence="4" id="KW-0800">Toxin</keyword>
<comment type="subcellular location">
    <subcellularLocation>
        <location evidence="1">Membrane</location>
    </subcellularLocation>
    <subcellularLocation>
        <location evidence="2">Secreted</location>
    </subcellularLocation>
</comment>
<dbReference type="GO" id="GO:0005509">
    <property type="term" value="F:calcium ion binding"/>
    <property type="evidence" value="ECO:0007669"/>
    <property type="project" value="InterPro"/>
</dbReference>
<evidence type="ECO:0000256" key="6">
    <source>
        <dbReference type="ARBA" id="ARBA00022837"/>
    </source>
</evidence>
<protein>
    <recommendedName>
        <fullName evidence="9">Haemolysin-type calcium binding-related domain-containing protein</fullName>
    </recommendedName>
</protein>
<dbReference type="InterPro" id="IPR018511">
    <property type="entry name" value="Hemolysin-typ_Ca-bd_CS"/>
</dbReference>
<dbReference type="InterPro" id="IPR003995">
    <property type="entry name" value="RTX_toxin_determinant-A"/>
</dbReference>
<dbReference type="InterPro" id="IPR050557">
    <property type="entry name" value="RTX_toxin/Mannuronan_C5-epim"/>
</dbReference>
<feature type="domain" description="Haemolysin-type calcium binding-related" evidence="9">
    <location>
        <begin position="1627"/>
        <end position="1670"/>
    </location>
</feature>
<dbReference type="SUPFAM" id="SSF103647">
    <property type="entry name" value="TSP type-3 repeat"/>
    <property type="match status" value="1"/>
</dbReference>
<dbReference type="Pfam" id="PF00353">
    <property type="entry name" value="HemolysinCabind"/>
    <property type="match status" value="19"/>
</dbReference>
<reference evidence="10 11" key="1">
    <citation type="journal article" date="2020" name="Microbiol. Resour. Announc.">
        <title>Complete genome sequence of Pseudomonas otitidis strain MrB4, isolated from Lake Biwa in Japan.</title>
        <authorList>
            <person name="Miyazaki K."/>
            <person name="Hase E."/>
            <person name="Maruya T."/>
        </authorList>
    </citation>
    <scope>NUCLEOTIDE SEQUENCE [LARGE SCALE GENOMIC DNA]</scope>
    <source>
        <strain evidence="10 11">MrB4</strain>
    </source>
</reference>
<keyword evidence="5" id="KW-0677">Repeat</keyword>